<evidence type="ECO:0000256" key="2">
    <source>
        <dbReference type="ARBA" id="ARBA00022737"/>
    </source>
</evidence>
<dbReference type="InterPro" id="IPR001611">
    <property type="entry name" value="Leu-rich_rpt"/>
</dbReference>
<feature type="region of interest" description="Disordered" evidence="6">
    <location>
        <begin position="83"/>
        <end position="124"/>
    </location>
</feature>
<evidence type="ECO:0000256" key="4">
    <source>
        <dbReference type="ARBA" id="ARBA00022840"/>
    </source>
</evidence>
<proteinExistence type="predicted"/>
<dbReference type="RefSeq" id="XP_060671304.1">
    <property type="nucleotide sequence ID" value="XM_060815321.1"/>
</dbReference>
<sequence length="124" mass="13411">MTRLRFLVVAENYLDGSIPPEIGMLESLEVFYAYNNNISGSIPVSVGNLSRLITLALPGNNINGSTCEMASGLDNETFDARSTGFTAHMPTPTPGVQMPPLAPVTIPRNQAEQPKKFNGANFKR</sequence>
<keyword evidence="3" id="KW-0547">Nucleotide-binding</keyword>
<accession>A0ABM4A3J3</accession>
<dbReference type="GeneID" id="132803083"/>
<keyword evidence="1" id="KW-0433">Leucine-rich repeat</keyword>
<dbReference type="PANTHER" id="PTHR48056">
    <property type="entry name" value="LRR RECEPTOR-LIKE SERINE/THREONINE-PROTEIN KINASE-RELATED"/>
    <property type="match status" value="1"/>
</dbReference>
<dbReference type="InterPro" id="IPR050647">
    <property type="entry name" value="Plant_LRR-RLKs"/>
</dbReference>
<evidence type="ECO:0000313" key="7">
    <source>
        <dbReference type="Proteomes" id="UP001652623"/>
    </source>
</evidence>
<keyword evidence="2" id="KW-0677">Repeat</keyword>
<dbReference type="PANTHER" id="PTHR48056:SF81">
    <property type="entry name" value="RECEPTOR PROTEIN-TYROSINE KINASE CEPR1"/>
    <property type="match status" value="1"/>
</dbReference>
<name>A0ABM4A3J3_ZIZJJ</name>
<dbReference type="InterPro" id="IPR032675">
    <property type="entry name" value="LRR_dom_sf"/>
</dbReference>
<organism evidence="7 8">
    <name type="scientific">Ziziphus jujuba</name>
    <name type="common">Chinese jujube</name>
    <name type="synonym">Ziziphus sativa</name>
    <dbReference type="NCBI Taxonomy" id="326968"/>
    <lineage>
        <taxon>Eukaryota</taxon>
        <taxon>Viridiplantae</taxon>
        <taxon>Streptophyta</taxon>
        <taxon>Embryophyta</taxon>
        <taxon>Tracheophyta</taxon>
        <taxon>Spermatophyta</taxon>
        <taxon>Magnoliopsida</taxon>
        <taxon>eudicotyledons</taxon>
        <taxon>Gunneridae</taxon>
        <taxon>Pentapetalae</taxon>
        <taxon>rosids</taxon>
        <taxon>fabids</taxon>
        <taxon>Rosales</taxon>
        <taxon>Rhamnaceae</taxon>
        <taxon>Paliureae</taxon>
        <taxon>Ziziphus</taxon>
    </lineage>
</organism>
<evidence type="ECO:0000256" key="3">
    <source>
        <dbReference type="ARBA" id="ARBA00022741"/>
    </source>
</evidence>
<gene>
    <name evidence="8" type="primary">LOC132803083</name>
</gene>
<evidence type="ECO:0000256" key="5">
    <source>
        <dbReference type="ARBA" id="ARBA00023180"/>
    </source>
</evidence>
<reference evidence="8" key="1">
    <citation type="submission" date="2025-08" db="UniProtKB">
        <authorList>
            <consortium name="RefSeq"/>
        </authorList>
    </citation>
    <scope>IDENTIFICATION</scope>
    <source>
        <tissue evidence="8">Seedling</tissue>
    </source>
</reference>
<protein>
    <submittedName>
        <fullName evidence="8">Leucine-rich repeat protein 1-like</fullName>
    </submittedName>
</protein>
<dbReference type="Gene3D" id="3.80.10.10">
    <property type="entry name" value="Ribonuclease Inhibitor"/>
    <property type="match status" value="1"/>
</dbReference>
<evidence type="ECO:0000256" key="1">
    <source>
        <dbReference type="ARBA" id="ARBA00022614"/>
    </source>
</evidence>
<evidence type="ECO:0000313" key="8">
    <source>
        <dbReference type="RefSeq" id="XP_060671304.1"/>
    </source>
</evidence>
<dbReference type="Pfam" id="PF00560">
    <property type="entry name" value="LRR_1"/>
    <property type="match status" value="2"/>
</dbReference>
<keyword evidence="5" id="KW-0325">Glycoprotein</keyword>
<keyword evidence="7" id="KW-1185">Reference proteome</keyword>
<dbReference type="Proteomes" id="UP001652623">
    <property type="component" value="Chromosome 3"/>
</dbReference>
<evidence type="ECO:0000256" key="6">
    <source>
        <dbReference type="SAM" id="MobiDB-lite"/>
    </source>
</evidence>
<dbReference type="SUPFAM" id="SSF52058">
    <property type="entry name" value="L domain-like"/>
    <property type="match status" value="1"/>
</dbReference>
<keyword evidence="4" id="KW-0067">ATP-binding</keyword>